<protein>
    <submittedName>
        <fullName evidence="2">Uncharacterized protein</fullName>
    </submittedName>
</protein>
<dbReference type="AlphaFoldDB" id="A0A5C5TXX8"/>
<evidence type="ECO:0000256" key="1">
    <source>
        <dbReference type="SAM" id="MobiDB-lite"/>
    </source>
</evidence>
<reference evidence="2 3" key="1">
    <citation type="journal article" date="2008" name="Int. J. Syst. Evol. Microbiol.">
        <title>Luteimonas marina sp. nov., isolated from seawater.</title>
        <authorList>
            <person name="Baik K.S."/>
            <person name="Park S.C."/>
            <person name="Kim M.S."/>
            <person name="Kim E.M."/>
            <person name="Park C."/>
            <person name="Chun J."/>
            <person name="Seong C.N."/>
        </authorList>
    </citation>
    <scope>NUCLEOTIDE SEQUENCE [LARGE SCALE GENOMIC DNA]</scope>
    <source>
        <strain evidence="2 3">FR1330</strain>
    </source>
</reference>
<evidence type="ECO:0000313" key="2">
    <source>
        <dbReference type="EMBL" id="TWT18596.1"/>
    </source>
</evidence>
<name>A0A5C5TXX8_9GAMM</name>
<accession>A0A5C5TXX8</accession>
<keyword evidence="3" id="KW-1185">Reference proteome</keyword>
<evidence type="ECO:0000313" key="3">
    <source>
        <dbReference type="Proteomes" id="UP000319980"/>
    </source>
</evidence>
<dbReference type="EMBL" id="VOHK01000006">
    <property type="protein sequence ID" value="TWT18596.1"/>
    <property type="molecule type" value="Genomic_DNA"/>
</dbReference>
<comment type="caution">
    <text evidence="2">The sequence shown here is derived from an EMBL/GenBank/DDBJ whole genome shotgun (WGS) entry which is preliminary data.</text>
</comment>
<sequence>MSAVIPAQAGIHFASSWSIFPRKINGKMDDQRFALLQSTSGFRRDDDPGSCSGLPQDKTPVHFPLQL</sequence>
<organism evidence="2 3">
    <name type="scientific">Luteimonas marina</name>
    <dbReference type="NCBI Taxonomy" id="488485"/>
    <lineage>
        <taxon>Bacteria</taxon>
        <taxon>Pseudomonadati</taxon>
        <taxon>Pseudomonadota</taxon>
        <taxon>Gammaproteobacteria</taxon>
        <taxon>Lysobacterales</taxon>
        <taxon>Lysobacteraceae</taxon>
        <taxon>Luteimonas</taxon>
    </lineage>
</organism>
<proteinExistence type="predicted"/>
<feature type="region of interest" description="Disordered" evidence="1">
    <location>
        <begin position="39"/>
        <end position="67"/>
    </location>
</feature>
<gene>
    <name evidence="2" type="ORF">FQY83_14565</name>
</gene>
<dbReference type="RefSeq" id="WP_146388700.1">
    <property type="nucleotide sequence ID" value="NZ_VOHK01000006.1"/>
</dbReference>
<dbReference type="Proteomes" id="UP000319980">
    <property type="component" value="Unassembled WGS sequence"/>
</dbReference>